<evidence type="ECO:0000313" key="3">
    <source>
        <dbReference type="EMBL" id="KAF8430992.1"/>
    </source>
</evidence>
<proteinExistence type="predicted"/>
<name>A0AAD4BD57_BOLED</name>
<evidence type="ECO:0000313" key="4">
    <source>
        <dbReference type="Proteomes" id="UP001194468"/>
    </source>
</evidence>
<reference evidence="2" key="1">
    <citation type="submission" date="2019-10" db="EMBL/GenBank/DDBJ databases">
        <authorList>
            <consortium name="DOE Joint Genome Institute"/>
            <person name="Kuo A."/>
            <person name="Miyauchi S."/>
            <person name="Kiss E."/>
            <person name="Drula E."/>
            <person name="Kohler A."/>
            <person name="Sanchez-Garcia M."/>
            <person name="Andreopoulos B."/>
            <person name="Barry K.W."/>
            <person name="Bonito G."/>
            <person name="Buee M."/>
            <person name="Carver A."/>
            <person name="Chen C."/>
            <person name="Cichocki N."/>
            <person name="Clum A."/>
            <person name="Culley D."/>
            <person name="Crous P.W."/>
            <person name="Fauchery L."/>
            <person name="Girlanda M."/>
            <person name="Hayes R."/>
            <person name="Keri Z."/>
            <person name="LaButti K."/>
            <person name="Lipzen A."/>
            <person name="Lombard V."/>
            <person name="Magnuson J."/>
            <person name="Maillard F."/>
            <person name="Morin E."/>
            <person name="Murat C."/>
            <person name="Nolan M."/>
            <person name="Ohm R."/>
            <person name="Pangilinan J."/>
            <person name="Pereira M."/>
            <person name="Perotto S."/>
            <person name="Peter M."/>
            <person name="Riley R."/>
            <person name="Sitrit Y."/>
            <person name="Stielow B."/>
            <person name="Szollosi G."/>
            <person name="Zifcakova L."/>
            <person name="Stursova M."/>
            <person name="Spatafora J.W."/>
            <person name="Tedersoo L."/>
            <person name="Vaario L.-M."/>
            <person name="Yamada A."/>
            <person name="Yan M."/>
            <person name="Wang P."/>
            <person name="Xu J."/>
            <person name="Bruns T."/>
            <person name="Baldrian P."/>
            <person name="Vilgalys R."/>
            <person name="Henrissat B."/>
            <person name="Grigoriev I.V."/>
            <person name="Hibbett D."/>
            <person name="Nagy L.G."/>
            <person name="Martin F.M."/>
        </authorList>
    </citation>
    <scope>NUCLEOTIDE SEQUENCE</scope>
    <source>
        <strain evidence="2">BED1</strain>
    </source>
</reference>
<evidence type="ECO:0008006" key="5">
    <source>
        <dbReference type="Google" id="ProtNLM"/>
    </source>
</evidence>
<dbReference type="EMBL" id="WHUW01000054">
    <property type="protein sequence ID" value="KAF8430992.1"/>
    <property type="molecule type" value="Genomic_DNA"/>
</dbReference>
<organism evidence="2 4">
    <name type="scientific">Boletus edulis BED1</name>
    <dbReference type="NCBI Taxonomy" id="1328754"/>
    <lineage>
        <taxon>Eukaryota</taxon>
        <taxon>Fungi</taxon>
        <taxon>Dikarya</taxon>
        <taxon>Basidiomycota</taxon>
        <taxon>Agaricomycotina</taxon>
        <taxon>Agaricomycetes</taxon>
        <taxon>Agaricomycetidae</taxon>
        <taxon>Boletales</taxon>
        <taxon>Boletineae</taxon>
        <taxon>Boletaceae</taxon>
        <taxon>Boletoideae</taxon>
        <taxon>Boletus</taxon>
    </lineage>
</organism>
<gene>
    <name evidence="2" type="ORF">L210DRAFT_2342818</name>
    <name evidence="3" type="ORF">L210DRAFT_3764380</name>
</gene>
<evidence type="ECO:0000313" key="2">
    <source>
        <dbReference type="EMBL" id="KAF8419222.1"/>
    </source>
</evidence>
<reference evidence="2" key="2">
    <citation type="journal article" date="2020" name="Nat. Commun.">
        <title>Large-scale genome sequencing of mycorrhizal fungi provides insights into the early evolution of symbiotic traits.</title>
        <authorList>
            <person name="Miyauchi S."/>
            <person name="Kiss E."/>
            <person name="Kuo A."/>
            <person name="Drula E."/>
            <person name="Kohler A."/>
            <person name="Sanchez-Garcia M."/>
            <person name="Morin E."/>
            <person name="Andreopoulos B."/>
            <person name="Barry K.W."/>
            <person name="Bonito G."/>
            <person name="Buee M."/>
            <person name="Carver A."/>
            <person name="Chen C."/>
            <person name="Cichocki N."/>
            <person name="Clum A."/>
            <person name="Culley D."/>
            <person name="Crous P.W."/>
            <person name="Fauchery L."/>
            <person name="Girlanda M."/>
            <person name="Hayes R.D."/>
            <person name="Keri Z."/>
            <person name="LaButti K."/>
            <person name="Lipzen A."/>
            <person name="Lombard V."/>
            <person name="Magnuson J."/>
            <person name="Maillard F."/>
            <person name="Murat C."/>
            <person name="Nolan M."/>
            <person name="Ohm R.A."/>
            <person name="Pangilinan J."/>
            <person name="Pereira M.F."/>
            <person name="Perotto S."/>
            <person name="Peter M."/>
            <person name="Pfister S."/>
            <person name="Riley R."/>
            <person name="Sitrit Y."/>
            <person name="Stielow J.B."/>
            <person name="Szollosi G."/>
            <person name="Zifcakova L."/>
            <person name="Stursova M."/>
            <person name="Spatafora J.W."/>
            <person name="Tedersoo L."/>
            <person name="Vaario L.M."/>
            <person name="Yamada A."/>
            <person name="Yan M."/>
            <person name="Wang P."/>
            <person name="Xu J."/>
            <person name="Bruns T."/>
            <person name="Baldrian P."/>
            <person name="Vilgalys R."/>
            <person name="Dunand C."/>
            <person name="Henrissat B."/>
            <person name="Grigoriev I.V."/>
            <person name="Hibbett D."/>
            <person name="Nagy L.G."/>
            <person name="Martin F.M."/>
        </authorList>
    </citation>
    <scope>NUCLEOTIDE SEQUENCE</scope>
    <source>
        <strain evidence="2">BED1</strain>
    </source>
</reference>
<keyword evidence="4" id="KW-1185">Reference proteome</keyword>
<dbReference type="Proteomes" id="UP001194468">
    <property type="component" value="Unassembled WGS sequence"/>
</dbReference>
<accession>A0AAD4BD57</accession>
<feature type="chain" id="PRO_5042441142" description="F-box domain-containing protein" evidence="1">
    <location>
        <begin position="21"/>
        <end position="550"/>
    </location>
</feature>
<dbReference type="AlphaFoldDB" id="A0AAD4BD57"/>
<evidence type="ECO:0000256" key="1">
    <source>
        <dbReference type="SAM" id="SignalP"/>
    </source>
</evidence>
<protein>
    <recommendedName>
        <fullName evidence="5">F-box domain-containing protein</fullName>
    </recommendedName>
</protein>
<dbReference type="InterPro" id="IPR032675">
    <property type="entry name" value="LRR_dom_sf"/>
</dbReference>
<feature type="signal peptide" evidence="1">
    <location>
        <begin position="1"/>
        <end position="20"/>
    </location>
</feature>
<comment type="caution">
    <text evidence="2">The sequence shown here is derived from an EMBL/GenBank/DDBJ whole genome shotgun (WGS) entry which is preliminary data.</text>
</comment>
<dbReference type="EMBL" id="WHUW01000180">
    <property type="protein sequence ID" value="KAF8419222.1"/>
    <property type="molecule type" value="Genomic_DNA"/>
</dbReference>
<keyword evidence="1" id="KW-0732">Signal</keyword>
<sequence>MHRCLLISEILCNILEFTQQYEESPSDDECKEGRKLRNQTLVSLAQTCHAFSSLALDQLWMRLESLSPLIKLLPGNIWKNPSCYAMTLVRVFWIRERESRFHQYAARVRSLRGPGHDRDIPPWFQRSVVTALAQTCQISLPLLPNLTELVWDESFVAFESSMTVSLVKFLAGPRLTNLSLLLQYLPMTSARHALYNLPYHCQNVTSFTIILRADFPKPDAIARYTTDVVGKWPRLQVLKSNPFFPGVAELLASKPSVHTLNLDVDQYSAVCNVGKLPDSIDTLILVANNIRSCLGCLKTIQGSLVRVHLQIYPWLLHPSDMGAIFQTLPAQLAITQLRFLTIELTFKYNLPAARRHLASLTEPSLASLNSFSALHTLDLSSFCTSDLNDAVYARMAATWPELRCLKMGTADISNGKPVASVGAVIAVLRFCLRLQTLHIVFDGSIPPPCPTTNDEESGVSVERVEEGKEEQEMVGQVNRWGVSNAHITQIHIGHSPTGWGVDELKGLATCLRSVMPRLGTIQSKKEPSAVAERWRMVQHMLVGGDLEVGT</sequence>
<dbReference type="Gene3D" id="3.80.10.10">
    <property type="entry name" value="Ribonuclease Inhibitor"/>
    <property type="match status" value="1"/>
</dbReference>